<name>A0A564VC15_BIFLI</name>
<protein>
    <submittedName>
        <fullName evidence="1">Uncharacterized protein</fullName>
    </submittedName>
</protein>
<organism evidence="1 2">
    <name type="scientific">Bifidobacterium longum subsp. infantis</name>
    <dbReference type="NCBI Taxonomy" id="1682"/>
    <lineage>
        <taxon>Bacteria</taxon>
        <taxon>Bacillati</taxon>
        <taxon>Actinomycetota</taxon>
        <taxon>Actinomycetes</taxon>
        <taxon>Bifidobacteriales</taxon>
        <taxon>Bifidobacteriaceae</taxon>
        <taxon>Bifidobacterium</taxon>
    </lineage>
</organism>
<dbReference type="EMBL" id="CABHNT010000006">
    <property type="protein sequence ID" value="VUX29948.1"/>
    <property type="molecule type" value="Genomic_DNA"/>
</dbReference>
<evidence type="ECO:0000313" key="2">
    <source>
        <dbReference type="Proteomes" id="UP000345266"/>
    </source>
</evidence>
<dbReference type="AlphaFoldDB" id="A0A564VC15"/>
<gene>
    <name evidence="1" type="ORF">BLJG463_00482</name>
</gene>
<accession>A0A564VC15</accession>
<evidence type="ECO:0000313" key="1">
    <source>
        <dbReference type="EMBL" id="VUX29948.1"/>
    </source>
</evidence>
<dbReference type="Proteomes" id="UP000345266">
    <property type="component" value="Unassembled WGS sequence"/>
</dbReference>
<dbReference type="RefSeq" id="WP_268815168.1">
    <property type="nucleotide sequence ID" value="NZ_CABHND010000002.1"/>
</dbReference>
<sequence>MAVNVTQKDKEQVEYLRELVHDINESLERHGSDIPENKKD</sequence>
<proteinExistence type="predicted"/>
<reference evidence="1 2" key="1">
    <citation type="submission" date="2019-07" db="EMBL/GenBank/DDBJ databases">
        <authorList>
            <person name="Hibberd C M."/>
            <person name="Gehrig L. J."/>
            <person name="Chang H.-W."/>
            <person name="Venkatesh S."/>
        </authorList>
    </citation>
    <scope>NUCLEOTIDE SEQUENCE [LARGE SCALE GENOMIC DNA]</scope>
    <source>
        <strain evidence="1">Bifidobacterium_longum_subsp_infantis_JG_Bg463</strain>
    </source>
</reference>